<keyword evidence="3 6" id="KW-0663">Pyridoxal phosphate</keyword>
<keyword evidence="4" id="KW-0456">Lyase</keyword>
<dbReference type="InterPro" id="IPR000277">
    <property type="entry name" value="Cys/Met-Metab_PyrdxlP-dep_enz"/>
</dbReference>
<feature type="region of interest" description="Disordered" evidence="7">
    <location>
        <begin position="1"/>
        <end position="20"/>
    </location>
</feature>
<evidence type="ECO:0000256" key="6">
    <source>
        <dbReference type="RuleBase" id="RU362118"/>
    </source>
</evidence>
<gene>
    <name evidence="8" type="ORF">LNKW23_22200</name>
</gene>
<protein>
    <submittedName>
        <fullName evidence="8">Cystathionine beta-lyase</fullName>
    </submittedName>
</protein>
<dbReference type="EMBL" id="BSYI01000015">
    <property type="protein sequence ID" value="GMG83007.1"/>
    <property type="molecule type" value="Genomic_DNA"/>
</dbReference>
<dbReference type="SUPFAM" id="SSF53383">
    <property type="entry name" value="PLP-dependent transferases"/>
    <property type="match status" value="1"/>
</dbReference>
<comment type="similarity">
    <text evidence="2 6">Belongs to the trans-sulfuration enzymes family.</text>
</comment>
<name>A0ABQ6LJ50_9RHOB</name>
<evidence type="ECO:0000313" key="9">
    <source>
        <dbReference type="Proteomes" id="UP001239909"/>
    </source>
</evidence>
<evidence type="ECO:0000256" key="1">
    <source>
        <dbReference type="ARBA" id="ARBA00001933"/>
    </source>
</evidence>
<reference evidence="8 9" key="1">
    <citation type="submission" date="2023-04" db="EMBL/GenBank/DDBJ databases">
        <title>Marinoamorphus aggregata gen. nov., sp. Nov., isolate from tissue of brittle star Ophioplocus japonicus.</title>
        <authorList>
            <person name="Kawano K."/>
            <person name="Sawayama S."/>
            <person name="Nakagawa S."/>
        </authorList>
    </citation>
    <scope>NUCLEOTIDE SEQUENCE [LARGE SCALE GENOMIC DNA]</scope>
    <source>
        <strain evidence="8 9">NKW23</strain>
    </source>
</reference>
<evidence type="ECO:0000256" key="5">
    <source>
        <dbReference type="ARBA" id="ARBA00047517"/>
    </source>
</evidence>
<evidence type="ECO:0000256" key="3">
    <source>
        <dbReference type="ARBA" id="ARBA00022898"/>
    </source>
</evidence>
<comment type="catalytic activity">
    <reaction evidence="5">
        <text>L,L-cystathionine + H2O = L-homocysteine + pyruvate + NH4(+)</text>
        <dbReference type="Rhea" id="RHEA:13965"/>
        <dbReference type="ChEBI" id="CHEBI:15361"/>
        <dbReference type="ChEBI" id="CHEBI:15377"/>
        <dbReference type="ChEBI" id="CHEBI:28938"/>
        <dbReference type="ChEBI" id="CHEBI:58161"/>
        <dbReference type="ChEBI" id="CHEBI:58199"/>
    </reaction>
</comment>
<dbReference type="InterPro" id="IPR015422">
    <property type="entry name" value="PyrdxlP-dep_Trfase_small"/>
</dbReference>
<comment type="cofactor">
    <cofactor evidence="1 6">
        <name>pyridoxal 5'-phosphate</name>
        <dbReference type="ChEBI" id="CHEBI:597326"/>
    </cofactor>
</comment>
<dbReference type="NCBIfam" id="TIGR01324">
    <property type="entry name" value="cysta_beta_ly_B"/>
    <property type="match status" value="1"/>
</dbReference>
<sequence length="392" mass="42365">MKDATRAVRGGRSPGPDPRFVNPPVYHASTVLFEDLESLKGTAKLRYGDGVSYAVHGTPGTYAFEEALAELEGGHRTRICSAGAQALSGPLLACLAAGDHVLIPDAVYGNTRDFAAGMLARFGVSVEFYDPLIGGGIRALIRPETKVVYTESPGSQTFDVQDIPAIAEEAHKAGALVFMDNTWASPLYFKPFEHGVDVSIQAVTKYIAGHGDLVMGAVTATEAAYPQIQKGWYHLGLSGSPDDTYLALRGLRTIHVRLPRHWESGIALGDWLRARDEVEEVLHPAMPHDPGHAIWKRDFRGAGGLFAFWMAEGLSSAAQISAFCNRLELFGMGFSWGSYQSMLMPVNPRRTASPWPRPGQPKGQLVRVYAGLEDVDDLKADLDAAFAAARAA</sequence>
<dbReference type="InterPro" id="IPR015424">
    <property type="entry name" value="PyrdxlP-dep_Trfase"/>
</dbReference>
<dbReference type="PANTHER" id="PTHR43500:SF1">
    <property type="entry name" value="CYSTATHIONINE BETA-LYASE-RELATED"/>
    <property type="match status" value="1"/>
</dbReference>
<evidence type="ECO:0000256" key="2">
    <source>
        <dbReference type="ARBA" id="ARBA00009077"/>
    </source>
</evidence>
<comment type="caution">
    <text evidence="8">The sequence shown here is derived from an EMBL/GenBank/DDBJ whole genome shotgun (WGS) entry which is preliminary data.</text>
</comment>
<organism evidence="8 9">
    <name type="scientific">Paralimibaculum aggregatum</name>
    <dbReference type="NCBI Taxonomy" id="3036245"/>
    <lineage>
        <taxon>Bacteria</taxon>
        <taxon>Pseudomonadati</taxon>
        <taxon>Pseudomonadota</taxon>
        <taxon>Alphaproteobacteria</taxon>
        <taxon>Rhodobacterales</taxon>
        <taxon>Paracoccaceae</taxon>
        <taxon>Paralimibaculum</taxon>
    </lineage>
</organism>
<evidence type="ECO:0000256" key="7">
    <source>
        <dbReference type="SAM" id="MobiDB-lite"/>
    </source>
</evidence>
<dbReference type="Gene3D" id="3.90.1150.10">
    <property type="entry name" value="Aspartate Aminotransferase, domain 1"/>
    <property type="match status" value="1"/>
</dbReference>
<evidence type="ECO:0000313" key="8">
    <source>
        <dbReference type="EMBL" id="GMG83007.1"/>
    </source>
</evidence>
<dbReference type="PIRSF" id="PIRSF001434">
    <property type="entry name" value="CGS"/>
    <property type="match status" value="1"/>
</dbReference>
<dbReference type="Pfam" id="PF01053">
    <property type="entry name" value="Cys_Met_Meta_PP"/>
    <property type="match status" value="1"/>
</dbReference>
<dbReference type="PANTHER" id="PTHR43500">
    <property type="entry name" value="CYSTATHIONINE BETA-LYASE-RELATED"/>
    <property type="match status" value="1"/>
</dbReference>
<dbReference type="InterPro" id="IPR015421">
    <property type="entry name" value="PyrdxlP-dep_Trfase_major"/>
</dbReference>
<dbReference type="Proteomes" id="UP001239909">
    <property type="component" value="Unassembled WGS sequence"/>
</dbReference>
<dbReference type="Gene3D" id="3.40.640.10">
    <property type="entry name" value="Type I PLP-dependent aspartate aminotransferase-like (Major domain)"/>
    <property type="match status" value="1"/>
</dbReference>
<accession>A0ABQ6LJ50</accession>
<dbReference type="RefSeq" id="WP_285671802.1">
    <property type="nucleotide sequence ID" value="NZ_BSYI01000015.1"/>
</dbReference>
<dbReference type="InterPro" id="IPR006233">
    <property type="entry name" value="Cys_b_lyase_bac"/>
</dbReference>
<evidence type="ECO:0000256" key="4">
    <source>
        <dbReference type="ARBA" id="ARBA00023239"/>
    </source>
</evidence>
<proteinExistence type="inferred from homology"/>
<keyword evidence="9" id="KW-1185">Reference proteome</keyword>